<name>B8FIL0_DESAL</name>
<keyword evidence="2" id="KW-1185">Reference proteome</keyword>
<organism evidence="1 2">
    <name type="scientific">Desulfatibacillum aliphaticivorans</name>
    <dbReference type="NCBI Taxonomy" id="218208"/>
    <lineage>
        <taxon>Bacteria</taxon>
        <taxon>Pseudomonadati</taxon>
        <taxon>Thermodesulfobacteriota</taxon>
        <taxon>Desulfobacteria</taxon>
        <taxon>Desulfobacterales</taxon>
        <taxon>Desulfatibacillaceae</taxon>
        <taxon>Desulfatibacillum</taxon>
    </lineage>
</organism>
<dbReference type="KEGG" id="dal:Dalk_2307"/>
<protein>
    <submittedName>
        <fullName evidence="1">Uncharacterized protein</fullName>
    </submittedName>
</protein>
<dbReference type="HOGENOM" id="CLU_2933775_0_0_7"/>
<accession>B8FIL0</accession>
<evidence type="ECO:0000313" key="2">
    <source>
        <dbReference type="Proteomes" id="UP000000739"/>
    </source>
</evidence>
<dbReference type="Proteomes" id="UP000000739">
    <property type="component" value="Chromosome"/>
</dbReference>
<reference evidence="1 2" key="1">
    <citation type="journal article" date="2012" name="Environ. Microbiol.">
        <title>The genome sequence of Desulfatibacillum alkenivorans AK-01: a blueprint for anaerobic alkane oxidation.</title>
        <authorList>
            <person name="Callaghan A.V."/>
            <person name="Morris B.E."/>
            <person name="Pereira I.A."/>
            <person name="McInerney M.J."/>
            <person name="Austin R.N."/>
            <person name="Groves J.T."/>
            <person name="Kukor J.J."/>
            <person name="Suflita J.M."/>
            <person name="Young L.Y."/>
            <person name="Zylstra G.J."/>
            <person name="Wawrik B."/>
        </authorList>
    </citation>
    <scope>NUCLEOTIDE SEQUENCE [LARGE SCALE GENOMIC DNA]</scope>
    <source>
        <strain evidence="1 2">AK-01</strain>
    </source>
</reference>
<sequence length="60" mass="6857">MTRPKPHLPITVKEVDEKSFYDCFSSLMLFSLAGSAASRESAPPPCTSFWYEFCFFILQT</sequence>
<gene>
    <name evidence="1" type="ordered locus">Dalk_2307</name>
</gene>
<proteinExistence type="predicted"/>
<evidence type="ECO:0000313" key="1">
    <source>
        <dbReference type="EMBL" id="ACL04000.1"/>
    </source>
</evidence>
<dbReference type="EMBL" id="CP001322">
    <property type="protein sequence ID" value="ACL04000.1"/>
    <property type="molecule type" value="Genomic_DNA"/>
</dbReference>
<dbReference type="AlphaFoldDB" id="B8FIL0"/>